<dbReference type="Pfam" id="PF13424">
    <property type="entry name" value="TPR_12"/>
    <property type="match status" value="1"/>
</dbReference>
<keyword evidence="2" id="KW-0963">Cytoplasm</keyword>
<evidence type="ECO:0000256" key="5">
    <source>
        <dbReference type="ARBA" id="ARBA00023212"/>
    </source>
</evidence>
<dbReference type="InterPro" id="IPR019734">
    <property type="entry name" value="TPR_rpt"/>
</dbReference>
<accession>A0A8W8MSC0</accession>
<feature type="compositionally biased region" description="Basic and acidic residues" evidence="10">
    <location>
        <begin position="581"/>
        <end position="594"/>
    </location>
</feature>
<evidence type="ECO:0000256" key="2">
    <source>
        <dbReference type="ARBA" id="ARBA00022490"/>
    </source>
</evidence>
<comment type="subcellular location">
    <subcellularLocation>
        <location evidence="1">Cytoplasm</location>
        <location evidence="1">Cytoskeleton</location>
        <location evidence="1">Cilium axoneme</location>
    </subcellularLocation>
</comment>
<keyword evidence="12" id="KW-1185">Reference proteome</keyword>
<dbReference type="FunFam" id="1.25.40.10:FF:000189">
    <property type="entry name" value="Tetratricopeptide repeat domain 25"/>
    <property type="match status" value="1"/>
</dbReference>
<dbReference type="InterPro" id="IPR040111">
    <property type="entry name" value="ODAD4"/>
</dbReference>
<evidence type="ECO:0000256" key="3">
    <source>
        <dbReference type="ARBA" id="ARBA00022737"/>
    </source>
</evidence>
<feature type="compositionally biased region" description="Low complexity" evidence="10">
    <location>
        <begin position="505"/>
        <end position="519"/>
    </location>
</feature>
<evidence type="ECO:0000256" key="8">
    <source>
        <dbReference type="ARBA" id="ARBA00034143"/>
    </source>
</evidence>
<dbReference type="Proteomes" id="UP000005408">
    <property type="component" value="Unassembled WGS sequence"/>
</dbReference>
<dbReference type="PROSITE" id="PS50005">
    <property type="entry name" value="TPR"/>
    <property type="match status" value="3"/>
</dbReference>
<evidence type="ECO:0000256" key="4">
    <source>
        <dbReference type="ARBA" id="ARBA00022803"/>
    </source>
</evidence>
<dbReference type="SUPFAM" id="SSF48452">
    <property type="entry name" value="TPR-like"/>
    <property type="match status" value="2"/>
</dbReference>
<proteinExistence type="predicted"/>
<reference evidence="11" key="1">
    <citation type="submission" date="2022-08" db="UniProtKB">
        <authorList>
            <consortium name="EnsemblMetazoa"/>
        </authorList>
    </citation>
    <scope>IDENTIFICATION</scope>
    <source>
        <strain evidence="11">05x7-T-G4-1.051#20</strain>
    </source>
</reference>
<dbReference type="OrthoDB" id="10268002at2759"/>
<evidence type="ECO:0000313" key="11">
    <source>
        <dbReference type="EnsemblMetazoa" id="G34831.2:cds"/>
    </source>
</evidence>
<feature type="repeat" description="TPR" evidence="9">
    <location>
        <begin position="360"/>
        <end position="393"/>
    </location>
</feature>
<dbReference type="Pfam" id="PF13176">
    <property type="entry name" value="TPR_7"/>
    <property type="match status" value="1"/>
</dbReference>
<evidence type="ECO:0000256" key="9">
    <source>
        <dbReference type="PROSITE-ProRule" id="PRU00339"/>
    </source>
</evidence>
<evidence type="ECO:0000256" key="7">
    <source>
        <dbReference type="ARBA" id="ARBA00034139"/>
    </source>
</evidence>
<dbReference type="PANTHER" id="PTHR23040:SF1">
    <property type="entry name" value="OUTER DYNEIN ARM-DOCKING COMPLEX SUBUNIT 4"/>
    <property type="match status" value="1"/>
</dbReference>
<protein>
    <recommendedName>
        <fullName evidence="7">Outer dynein arm-docking complex subunit 4</fullName>
    </recommendedName>
    <alternativeName>
        <fullName evidence="8">Tetratricopeptide repeat protein 25</fullName>
    </alternativeName>
</protein>
<dbReference type="FunFam" id="1.25.40.10:FF:000795">
    <property type="entry name" value="Tetratricopeptide repeat protein 25"/>
    <property type="match status" value="1"/>
</dbReference>
<dbReference type="PANTHER" id="PTHR23040">
    <property type="match status" value="1"/>
</dbReference>
<keyword evidence="6" id="KW-0966">Cell projection</keyword>
<dbReference type="InterPro" id="IPR011990">
    <property type="entry name" value="TPR-like_helical_dom_sf"/>
</dbReference>
<organism evidence="11 12">
    <name type="scientific">Magallana gigas</name>
    <name type="common">Pacific oyster</name>
    <name type="synonym">Crassostrea gigas</name>
    <dbReference type="NCBI Taxonomy" id="29159"/>
    <lineage>
        <taxon>Eukaryota</taxon>
        <taxon>Metazoa</taxon>
        <taxon>Spiralia</taxon>
        <taxon>Lophotrochozoa</taxon>
        <taxon>Mollusca</taxon>
        <taxon>Bivalvia</taxon>
        <taxon>Autobranchia</taxon>
        <taxon>Pteriomorphia</taxon>
        <taxon>Ostreida</taxon>
        <taxon>Ostreoidea</taxon>
        <taxon>Ostreidae</taxon>
        <taxon>Magallana</taxon>
    </lineage>
</organism>
<evidence type="ECO:0000256" key="6">
    <source>
        <dbReference type="ARBA" id="ARBA00023273"/>
    </source>
</evidence>
<feature type="repeat" description="TPR" evidence="9">
    <location>
        <begin position="397"/>
        <end position="430"/>
    </location>
</feature>
<keyword evidence="3" id="KW-0677">Repeat</keyword>
<dbReference type="AlphaFoldDB" id="A0A8W8MSC0"/>
<feature type="region of interest" description="Disordered" evidence="10">
    <location>
        <begin position="492"/>
        <end position="594"/>
    </location>
</feature>
<dbReference type="GO" id="GO:0005930">
    <property type="term" value="C:axoneme"/>
    <property type="evidence" value="ECO:0007669"/>
    <property type="project" value="UniProtKB-SubCell"/>
</dbReference>
<evidence type="ECO:0000256" key="10">
    <source>
        <dbReference type="SAM" id="MobiDB-lite"/>
    </source>
</evidence>
<dbReference type="OMA" id="LENTWLY"/>
<dbReference type="EnsemblMetazoa" id="G34831.2">
    <property type="protein sequence ID" value="G34831.2:cds"/>
    <property type="gene ID" value="G34831"/>
</dbReference>
<dbReference type="Gene3D" id="1.25.40.10">
    <property type="entry name" value="Tetratricopeptide repeat domain"/>
    <property type="match status" value="2"/>
</dbReference>
<feature type="compositionally biased region" description="Polar residues" evidence="10">
    <location>
        <begin position="520"/>
        <end position="533"/>
    </location>
</feature>
<dbReference type="SMART" id="SM00028">
    <property type="entry name" value="TPR"/>
    <property type="match status" value="7"/>
</dbReference>
<evidence type="ECO:0000313" key="12">
    <source>
        <dbReference type="Proteomes" id="UP000005408"/>
    </source>
</evidence>
<sequence>MYDGDESEGPKGTFEIYKAEADSLFKQGEYKKSIDSYTIALELQPGDKNTLVCRSKCYLQLGDTENALADSESSLAEDKTFHKGVYQKAQALYYQGDFELALVFYHRGHKLRPELQEFRLGIQKAQEAIDNSVGAPEKVKLTTEGDLSFFAKQDEKKIKKPAYNTYGRPGMQTQKKLEVSRPAGNEKTIKQLLGELYGDRQYLEKLLKETDPNTPVGKTISGLVSQGLNYLDTRTDFWRQQKPMYARKHEKQMMKRENRSEGSNTAKLSPNDYIIRELERIDQAQVEGKYSESLKRAQRCLNTVNGFTEDIVPNKMEVIANLHSCIGNAYLELGSYDKAQEQHQIDYNLGEEHDMEEACSRGLDNLGRVYARKGDYSQAITVWEKKLPLSKSALESTWLYHEIGRCYLEMGKYQTAKEHGEKSLTLAEEAGEPQWQLQASVLVAQSELKLGDLSAALSSFELSLDLARTQGDTSAESAIKKAIDDVNNKIAKGSSTSVKPAEGETNTSNNNNAASPTNNKDNASVKSKPASATEQKESPKSAKSVAKSVTKSEAKSETKAADNKSEGSPAQEDTVADEDNEVNKSQEQEKEGTT</sequence>
<keyword evidence="5" id="KW-0206">Cytoskeleton</keyword>
<feature type="repeat" description="TPR" evidence="9">
    <location>
        <begin position="14"/>
        <end position="47"/>
    </location>
</feature>
<evidence type="ECO:0000256" key="1">
    <source>
        <dbReference type="ARBA" id="ARBA00004430"/>
    </source>
</evidence>
<dbReference type="Pfam" id="PF13432">
    <property type="entry name" value="TPR_16"/>
    <property type="match status" value="1"/>
</dbReference>
<name>A0A8W8MSC0_MAGGI</name>
<feature type="compositionally biased region" description="Basic and acidic residues" evidence="10">
    <location>
        <begin position="550"/>
        <end position="565"/>
    </location>
</feature>
<keyword evidence="4 9" id="KW-0802">TPR repeat</keyword>